<feature type="domain" description="Reverse transcriptase" evidence="1">
    <location>
        <begin position="1"/>
        <end position="94"/>
    </location>
</feature>
<feature type="non-terminal residue" evidence="2">
    <location>
        <position position="94"/>
    </location>
</feature>
<proteinExistence type="predicted"/>
<evidence type="ECO:0000313" key="2">
    <source>
        <dbReference type="EMBL" id="KAF1508687.1"/>
    </source>
</evidence>
<reference evidence="2" key="1">
    <citation type="journal article" date="2019" name="Gigascience">
        <title>High-coverage genomes to elucidate the evolution of penguins.</title>
        <authorList>
            <person name="Pan H."/>
            <person name="Cole T.L."/>
            <person name="Bi X."/>
            <person name="Fang M."/>
            <person name="Zhou C."/>
            <person name="Yang Z."/>
            <person name="Ksepka D.T."/>
            <person name="Hart T."/>
            <person name="Bouzat J.L."/>
            <person name="Argilla L.S."/>
            <person name="Bertelsen M.F."/>
            <person name="Boersma P.D."/>
            <person name="Bost C.A."/>
            <person name="Cherel Y."/>
            <person name="Dann P."/>
            <person name="Fiddaman S.R."/>
            <person name="Howard P."/>
            <person name="Labuschagne K."/>
            <person name="Mattern T."/>
            <person name="Miller G."/>
            <person name="Parker P."/>
            <person name="Phillips R.A."/>
            <person name="Quillfeldt P."/>
            <person name="Ryan P.G."/>
            <person name="Taylor H."/>
            <person name="Thompson D.R."/>
            <person name="Young M.J."/>
            <person name="Ellegaard M.R."/>
            <person name="Gilbert M.T.P."/>
            <person name="Sinding M.S."/>
            <person name="Pacheco G."/>
            <person name="Shepherd L.D."/>
            <person name="Tennyson A.J.D."/>
            <person name="Grosser S."/>
            <person name="Kay E."/>
            <person name="Nupen L.J."/>
            <person name="Ellenberg U."/>
            <person name="Houston D.M."/>
            <person name="Reeve A.H."/>
            <person name="Johnson K."/>
            <person name="Masello J.F."/>
            <person name="Stracke T."/>
            <person name="McKinlay B."/>
            <person name="Borboroglu P.G."/>
            <person name="Zhang D.X."/>
            <person name="Zhang G."/>
        </authorList>
    </citation>
    <scope>NUCLEOTIDE SEQUENCE</scope>
    <source>
        <strain evidence="2">Gonzo</strain>
    </source>
</reference>
<dbReference type="PROSITE" id="PS50878">
    <property type="entry name" value="RT_POL"/>
    <property type="match status" value="1"/>
</dbReference>
<dbReference type="Proteomes" id="UP000782854">
    <property type="component" value="Unassembled WGS sequence"/>
</dbReference>
<accession>A0A8J4IZZ8</accession>
<evidence type="ECO:0000313" key="3">
    <source>
        <dbReference type="Proteomes" id="UP000782854"/>
    </source>
</evidence>
<comment type="caution">
    <text evidence="2">The sequence shown here is derived from an EMBL/GenBank/DDBJ whole genome shotgun (WGS) entry which is preliminary data.</text>
</comment>
<dbReference type="InterPro" id="IPR000477">
    <property type="entry name" value="RT_dom"/>
</dbReference>
<protein>
    <recommendedName>
        <fullName evidence="1">Reverse transcriptase domain-containing protein</fullName>
    </recommendedName>
</protein>
<dbReference type="EMBL" id="VULC01018648">
    <property type="protein sequence ID" value="KAF1508687.1"/>
    <property type="molecule type" value="Genomic_DNA"/>
</dbReference>
<gene>
    <name evidence="2" type="ORF">FQV19_0005397</name>
</gene>
<dbReference type="AlphaFoldDB" id="A0A8J4IZZ8"/>
<evidence type="ECO:0000259" key="1">
    <source>
        <dbReference type="PROSITE" id="PS50878"/>
    </source>
</evidence>
<sequence>MTGFVSKGRAGDVVYLDFSRAFNSVSNNVFIDKLMKCRLDKCTLRWIKNCLDSRAQRVVVNGVQSSWRLVMSGVSQGSVLGPVLFNTFINDLDE</sequence>
<feature type="non-terminal residue" evidence="2">
    <location>
        <position position="1"/>
    </location>
</feature>
<keyword evidence="3" id="KW-1185">Reference proteome</keyword>
<name>A0A8J4IZZ8_EUDMI</name>
<dbReference type="Pfam" id="PF00078">
    <property type="entry name" value="RVT_1"/>
    <property type="match status" value="1"/>
</dbReference>
<organism evidence="2 3">
    <name type="scientific">Eudyptula minor</name>
    <name type="common">Little blue penguin</name>
    <name type="synonym">Aptenodytes minor</name>
    <dbReference type="NCBI Taxonomy" id="37083"/>
    <lineage>
        <taxon>Eukaryota</taxon>
        <taxon>Metazoa</taxon>
        <taxon>Chordata</taxon>
        <taxon>Craniata</taxon>
        <taxon>Vertebrata</taxon>
        <taxon>Euteleostomi</taxon>
        <taxon>Archelosauria</taxon>
        <taxon>Archosauria</taxon>
        <taxon>Dinosauria</taxon>
        <taxon>Saurischia</taxon>
        <taxon>Theropoda</taxon>
        <taxon>Coelurosauria</taxon>
        <taxon>Aves</taxon>
        <taxon>Neognathae</taxon>
        <taxon>Neoaves</taxon>
        <taxon>Aequornithes</taxon>
        <taxon>Sphenisciformes</taxon>
        <taxon>Spheniscidae</taxon>
        <taxon>Eudyptula</taxon>
    </lineage>
</organism>
<dbReference type="PANTHER" id="PTHR33332">
    <property type="entry name" value="REVERSE TRANSCRIPTASE DOMAIN-CONTAINING PROTEIN"/>
    <property type="match status" value="1"/>
</dbReference>
<dbReference type="OrthoDB" id="416454at2759"/>